<dbReference type="Gene3D" id="3.90.1200.10">
    <property type="match status" value="1"/>
</dbReference>
<evidence type="ECO:0000313" key="3">
    <source>
        <dbReference type="Proteomes" id="UP001642464"/>
    </source>
</evidence>
<dbReference type="EMBL" id="CAXAMM010041040">
    <property type="protein sequence ID" value="CAK9097006.1"/>
    <property type="molecule type" value="Genomic_DNA"/>
</dbReference>
<feature type="chain" id="PRO_5045392047" description="CHK kinase-like domain-containing protein" evidence="1">
    <location>
        <begin position="22"/>
        <end position="468"/>
    </location>
</feature>
<dbReference type="Pfam" id="PF02958">
    <property type="entry name" value="EcKL"/>
    <property type="match status" value="1"/>
</dbReference>
<organism evidence="2 3">
    <name type="scientific">Durusdinium trenchii</name>
    <dbReference type="NCBI Taxonomy" id="1381693"/>
    <lineage>
        <taxon>Eukaryota</taxon>
        <taxon>Sar</taxon>
        <taxon>Alveolata</taxon>
        <taxon>Dinophyceae</taxon>
        <taxon>Suessiales</taxon>
        <taxon>Symbiodiniaceae</taxon>
        <taxon>Durusdinium</taxon>
    </lineage>
</organism>
<dbReference type="InterPro" id="IPR004119">
    <property type="entry name" value="EcKL"/>
</dbReference>
<keyword evidence="1" id="KW-0732">Signal</keyword>
<feature type="signal peptide" evidence="1">
    <location>
        <begin position="1"/>
        <end position="21"/>
    </location>
</feature>
<dbReference type="PANTHER" id="PTHR11012">
    <property type="entry name" value="PROTEIN KINASE-LIKE DOMAIN-CONTAINING"/>
    <property type="match status" value="1"/>
</dbReference>
<dbReference type="SUPFAM" id="SSF56112">
    <property type="entry name" value="Protein kinase-like (PK-like)"/>
    <property type="match status" value="1"/>
</dbReference>
<comment type="caution">
    <text evidence="2">The sequence shown here is derived from an EMBL/GenBank/DDBJ whole genome shotgun (WGS) entry which is preliminary data.</text>
</comment>
<evidence type="ECO:0008006" key="4">
    <source>
        <dbReference type="Google" id="ProtNLM"/>
    </source>
</evidence>
<dbReference type="InterPro" id="IPR011009">
    <property type="entry name" value="Kinase-like_dom_sf"/>
</dbReference>
<keyword evidence="3" id="KW-1185">Reference proteome</keyword>
<evidence type="ECO:0000256" key="1">
    <source>
        <dbReference type="SAM" id="SignalP"/>
    </source>
</evidence>
<name>A0ABP0R8V4_9DINO</name>
<sequence>MWKPALLFSVISAMSPPLTLGAGKLLQVLDGKQLNAEWLSSVLLAAYRNGQQPLPSTDVASLEVVMGTERLWPQSHSAQLRLDLVGKQHPAFLYLKKVIARDMPAKSAQALRRDLISNRVEARFYEEFSVELRSRGVQLLQAPLVQERLSCLDLDIQTNEDEEQLLRQGGLVLLLECVDENYTQTSPLTFEQATATLSMLADFHAAAWEDHTLLTKASDRLHSTGGYWELDRRGRPELENLKPNWDHYLKTFHSEAPDLLSKPSIRRLAERLESVAVWVSSQLKPAPTDSFATLMHGDAKAMNMFLPATGSSRKPILIDFQWTGVGFGMSDVAMHLTHSVHVSALRDGGEEQLVRLYYDSLVSTLRAPAKAVDASLKLSKPFSFEQAWHLYRLAFVDYARMVVCTFFKDASPEAFQARAQKENVGFVYRDVEASLHYLEMVDRHLEYVETSAENCERSTPRKDACVIE</sequence>
<gene>
    <name evidence="2" type="ORF">SCF082_LOCUS45524</name>
</gene>
<protein>
    <recommendedName>
        <fullName evidence="4">CHK kinase-like domain-containing protein</fullName>
    </recommendedName>
</protein>
<dbReference type="Proteomes" id="UP001642464">
    <property type="component" value="Unassembled WGS sequence"/>
</dbReference>
<proteinExistence type="predicted"/>
<accession>A0ABP0R8V4</accession>
<reference evidence="2 3" key="1">
    <citation type="submission" date="2024-02" db="EMBL/GenBank/DDBJ databases">
        <authorList>
            <person name="Chen Y."/>
            <person name="Shah S."/>
            <person name="Dougan E. K."/>
            <person name="Thang M."/>
            <person name="Chan C."/>
        </authorList>
    </citation>
    <scope>NUCLEOTIDE SEQUENCE [LARGE SCALE GENOMIC DNA]</scope>
</reference>
<evidence type="ECO:0000313" key="2">
    <source>
        <dbReference type="EMBL" id="CAK9097006.1"/>
    </source>
</evidence>
<dbReference type="PANTHER" id="PTHR11012:SF30">
    <property type="entry name" value="PROTEIN KINASE-LIKE DOMAIN-CONTAINING"/>
    <property type="match status" value="1"/>
</dbReference>